<gene>
    <name evidence="4" type="ORF">ENI35_01770</name>
    <name evidence="3" type="ORF">HS1_000731</name>
</gene>
<name>A0A7C2A3F7_DESA2</name>
<evidence type="ECO:0000313" key="3">
    <source>
        <dbReference type="EMBL" id="AMM40536.1"/>
    </source>
</evidence>
<dbReference type="InterPro" id="IPR038076">
    <property type="entry name" value="MgtE_N_sf"/>
</dbReference>
<dbReference type="EMBL" id="CP013015">
    <property type="protein sequence ID" value="AMM40536.1"/>
    <property type="molecule type" value="Genomic_DNA"/>
</dbReference>
<keyword evidence="2" id="KW-0472">Membrane</keyword>
<evidence type="ECO:0000313" key="4">
    <source>
        <dbReference type="EMBL" id="HEC67534.1"/>
    </source>
</evidence>
<reference evidence="4" key="2">
    <citation type="journal article" date="2020" name="mSystems">
        <title>Genome- and Community-Level Interaction Insights into Carbon Utilization and Element Cycling Functions of Hydrothermarchaeota in Hydrothermal Sediment.</title>
        <authorList>
            <person name="Zhou Z."/>
            <person name="Liu Y."/>
            <person name="Xu W."/>
            <person name="Pan J."/>
            <person name="Luo Z.H."/>
            <person name="Li M."/>
        </authorList>
    </citation>
    <scope>NUCLEOTIDE SEQUENCE [LARGE SCALE GENOMIC DNA]</scope>
    <source>
        <strain evidence="4">HyVt-389</strain>
    </source>
</reference>
<accession>A0A7C2A3F7</accession>
<evidence type="ECO:0000313" key="5">
    <source>
        <dbReference type="Proteomes" id="UP000070560"/>
    </source>
</evidence>
<reference evidence="3 5" key="1">
    <citation type="submission" date="2015-10" db="EMBL/GenBank/DDBJ databases">
        <title>Candidatus Desulfofervidus auxilii, a hydrogenotrophic sulfate-reducing bacterium involved in the thermophilic anaerobic oxidation of methane.</title>
        <authorList>
            <person name="Krukenberg V."/>
            <person name="Richter M."/>
            <person name="Wegener G."/>
        </authorList>
    </citation>
    <scope>NUCLEOTIDE SEQUENCE [LARGE SCALE GENOMIC DNA]</scope>
    <source>
        <strain evidence="3 5">HS1</strain>
    </source>
</reference>
<sequence length="167" mass="19105">MKVLKRLFRIEIIVVVALMAKLVLSGFNIYAQKKDLSSPSGEERKNIHTESELLKILKKKQIELDKKEVELNNLKKEIEENILKLTNLQKSIENLMAYQEKLKNKKIKHLAMIYSNMPAEKAAKLMEELESKVVISILRMMDGKTAGRILSCITPKKAAKISEGLTR</sequence>
<dbReference type="KEGG" id="daw:HS1_000731"/>
<dbReference type="Gene3D" id="1.25.60.10">
    <property type="entry name" value="MgtE N-terminal domain-like"/>
    <property type="match status" value="1"/>
</dbReference>
<dbReference type="OrthoDB" id="5297650at2"/>
<evidence type="ECO:0000256" key="2">
    <source>
        <dbReference type="SAM" id="Phobius"/>
    </source>
</evidence>
<dbReference type="RefSeq" id="WP_066061072.1">
    <property type="nucleotide sequence ID" value="NZ_CP013015.1"/>
</dbReference>
<keyword evidence="5" id="KW-1185">Reference proteome</keyword>
<keyword evidence="1" id="KW-0175">Coiled coil</keyword>
<dbReference type="Proteomes" id="UP000885738">
    <property type="component" value="Unassembled WGS sequence"/>
</dbReference>
<feature type="transmembrane region" description="Helical" evidence="2">
    <location>
        <begin position="12"/>
        <end position="31"/>
    </location>
</feature>
<dbReference type="SUPFAM" id="SSF158791">
    <property type="entry name" value="MgtE N-terminal domain-like"/>
    <property type="match status" value="1"/>
</dbReference>
<dbReference type="Proteomes" id="UP000070560">
    <property type="component" value="Chromosome"/>
</dbReference>
<keyword evidence="2" id="KW-1133">Transmembrane helix</keyword>
<keyword evidence="2" id="KW-0812">Transmembrane</keyword>
<organism evidence="4">
    <name type="scientific">Desulfofervidus auxilii</name>
    <dbReference type="NCBI Taxonomy" id="1621989"/>
    <lineage>
        <taxon>Bacteria</taxon>
        <taxon>Pseudomonadati</taxon>
        <taxon>Thermodesulfobacteriota</taxon>
        <taxon>Candidatus Desulfofervidia</taxon>
        <taxon>Candidatus Desulfofervidales</taxon>
        <taxon>Candidatus Desulfofervidaceae</taxon>
        <taxon>Candidatus Desulfofervidus</taxon>
    </lineage>
</organism>
<proteinExistence type="predicted"/>
<protein>
    <submittedName>
        <fullName evidence="4">Uncharacterized protein</fullName>
    </submittedName>
</protein>
<dbReference type="AlphaFoldDB" id="A0A7C2A3F7"/>
<feature type="coiled-coil region" evidence="1">
    <location>
        <begin position="57"/>
        <end position="108"/>
    </location>
</feature>
<evidence type="ECO:0000256" key="1">
    <source>
        <dbReference type="SAM" id="Coils"/>
    </source>
</evidence>
<dbReference type="EMBL" id="DRIH01000057">
    <property type="protein sequence ID" value="HEC67534.1"/>
    <property type="molecule type" value="Genomic_DNA"/>
</dbReference>